<evidence type="ECO:0000313" key="2">
    <source>
        <dbReference type="EMBL" id="KKL86744.1"/>
    </source>
</evidence>
<proteinExistence type="predicted"/>
<evidence type="ECO:0000256" key="1">
    <source>
        <dbReference type="SAM" id="MobiDB-lite"/>
    </source>
</evidence>
<name>A0A0F9FK38_9ZZZZ</name>
<comment type="caution">
    <text evidence="2">The sequence shown here is derived from an EMBL/GenBank/DDBJ whole genome shotgun (WGS) entry which is preliminary data.</text>
</comment>
<gene>
    <name evidence="2" type="ORF">LCGC14_1941670</name>
</gene>
<dbReference type="EMBL" id="LAZR01021024">
    <property type="protein sequence ID" value="KKL86744.1"/>
    <property type="molecule type" value="Genomic_DNA"/>
</dbReference>
<reference evidence="2" key="1">
    <citation type="journal article" date="2015" name="Nature">
        <title>Complex archaea that bridge the gap between prokaryotes and eukaryotes.</title>
        <authorList>
            <person name="Spang A."/>
            <person name="Saw J.H."/>
            <person name="Jorgensen S.L."/>
            <person name="Zaremba-Niedzwiedzka K."/>
            <person name="Martijn J."/>
            <person name="Lind A.E."/>
            <person name="van Eijk R."/>
            <person name="Schleper C."/>
            <person name="Guy L."/>
            <person name="Ettema T.J."/>
        </authorList>
    </citation>
    <scope>NUCLEOTIDE SEQUENCE</scope>
</reference>
<protein>
    <submittedName>
        <fullName evidence="2">Uncharacterized protein</fullName>
    </submittedName>
</protein>
<feature type="region of interest" description="Disordered" evidence="1">
    <location>
        <begin position="47"/>
        <end position="75"/>
    </location>
</feature>
<dbReference type="AlphaFoldDB" id="A0A0F9FK38"/>
<accession>A0A0F9FK38</accession>
<organism evidence="2">
    <name type="scientific">marine sediment metagenome</name>
    <dbReference type="NCBI Taxonomy" id="412755"/>
    <lineage>
        <taxon>unclassified sequences</taxon>
        <taxon>metagenomes</taxon>
        <taxon>ecological metagenomes</taxon>
    </lineage>
</organism>
<feature type="compositionally biased region" description="Basic and acidic residues" evidence="1">
    <location>
        <begin position="47"/>
        <end position="69"/>
    </location>
</feature>
<sequence>MSEEGNKKLYAHYTSLIGGSVKSSNPSNPVRDELVVSDAKRHLADLVKKNPDTVFEEPPKAGVPEEPKAKSKRKR</sequence>